<dbReference type="InterPro" id="IPR016032">
    <property type="entry name" value="Sig_transdc_resp-reg_C-effctor"/>
</dbReference>
<dbReference type="GO" id="GO:0003677">
    <property type="term" value="F:DNA binding"/>
    <property type="evidence" value="ECO:0007669"/>
    <property type="project" value="UniProtKB-UniRule"/>
</dbReference>
<dbReference type="Pfam" id="PF00486">
    <property type="entry name" value="Trans_reg_C"/>
    <property type="match status" value="1"/>
</dbReference>
<feature type="transmembrane region" description="Helical" evidence="3">
    <location>
        <begin position="121"/>
        <end position="140"/>
    </location>
</feature>
<feature type="DNA-binding region" description="OmpR/PhoB-type" evidence="2">
    <location>
        <begin position="1"/>
        <end position="96"/>
    </location>
</feature>
<dbReference type="RefSeq" id="WP_240591154.1">
    <property type="nucleotide sequence ID" value="NZ_JAKUDL010000003.1"/>
</dbReference>
<reference evidence="5 6" key="1">
    <citation type="submission" date="2022-02" db="EMBL/GenBank/DDBJ databases">
        <title>The genome sequence of Shewanella sp. 3B26.</title>
        <authorList>
            <person name="Du J."/>
        </authorList>
    </citation>
    <scope>NUCLEOTIDE SEQUENCE [LARGE SCALE GENOMIC DNA]</scope>
    <source>
        <strain evidence="5 6">3B26</strain>
    </source>
</reference>
<dbReference type="EMBL" id="JAKUDL010000003">
    <property type="protein sequence ID" value="MCH4294868.1"/>
    <property type="molecule type" value="Genomic_DNA"/>
</dbReference>
<name>A0AAJ1BHG5_9GAMM</name>
<dbReference type="SMART" id="SM00862">
    <property type="entry name" value="Trans_reg_C"/>
    <property type="match status" value="1"/>
</dbReference>
<dbReference type="InterPro" id="IPR001867">
    <property type="entry name" value="OmpR/PhoB-type_DNA-bd"/>
</dbReference>
<sequence length="253" mass="28312">MQLGECWFDDARGELTNSASGDVWHLPRAELQVLRLLVRHPDEVVSKSDLRRGDEEHDDLSDSSVARAVFMIRSFIGPGSELLIETVKGQGYMLRQQVASPAAPHQSCQIRLGHRFSVMPVWLLALLMLLAISASIYYVYRVGELAPTAPLRVQTLTQADGQLVKLVFYAHSRSNNTLLLDKAAIIAGALGDCRKSRWRDVFVSLSHDSRVLNITMRGDYLGQAVVRNLKVSDGREPRAFISPEWLKEVDICD</sequence>
<evidence type="ECO:0000259" key="4">
    <source>
        <dbReference type="PROSITE" id="PS51755"/>
    </source>
</evidence>
<proteinExistence type="predicted"/>
<dbReference type="GO" id="GO:0006355">
    <property type="term" value="P:regulation of DNA-templated transcription"/>
    <property type="evidence" value="ECO:0007669"/>
    <property type="project" value="InterPro"/>
</dbReference>
<dbReference type="GO" id="GO:0000160">
    <property type="term" value="P:phosphorelay signal transduction system"/>
    <property type="evidence" value="ECO:0007669"/>
    <property type="project" value="InterPro"/>
</dbReference>
<evidence type="ECO:0000256" key="3">
    <source>
        <dbReference type="SAM" id="Phobius"/>
    </source>
</evidence>
<dbReference type="AlphaFoldDB" id="A0AAJ1BHG5"/>
<dbReference type="PROSITE" id="PS51755">
    <property type="entry name" value="OMPR_PHOB"/>
    <property type="match status" value="1"/>
</dbReference>
<dbReference type="Proteomes" id="UP001297581">
    <property type="component" value="Unassembled WGS sequence"/>
</dbReference>
<evidence type="ECO:0000313" key="6">
    <source>
        <dbReference type="Proteomes" id="UP001297581"/>
    </source>
</evidence>
<feature type="domain" description="OmpR/PhoB-type" evidence="4">
    <location>
        <begin position="1"/>
        <end position="96"/>
    </location>
</feature>
<dbReference type="SUPFAM" id="SSF46894">
    <property type="entry name" value="C-terminal effector domain of the bipartite response regulators"/>
    <property type="match status" value="1"/>
</dbReference>
<keyword evidence="1 2" id="KW-0238">DNA-binding</keyword>
<dbReference type="Gene3D" id="1.10.10.10">
    <property type="entry name" value="Winged helix-like DNA-binding domain superfamily/Winged helix DNA-binding domain"/>
    <property type="match status" value="1"/>
</dbReference>
<evidence type="ECO:0000256" key="2">
    <source>
        <dbReference type="PROSITE-ProRule" id="PRU01091"/>
    </source>
</evidence>
<protein>
    <submittedName>
        <fullName evidence="5">Helix-turn-helix domain-containing protein</fullName>
    </submittedName>
</protein>
<dbReference type="InterPro" id="IPR036388">
    <property type="entry name" value="WH-like_DNA-bd_sf"/>
</dbReference>
<organism evidence="5 6">
    <name type="scientific">Shewanella zhuhaiensis</name>
    <dbReference type="NCBI Taxonomy" id="2919576"/>
    <lineage>
        <taxon>Bacteria</taxon>
        <taxon>Pseudomonadati</taxon>
        <taxon>Pseudomonadota</taxon>
        <taxon>Gammaproteobacteria</taxon>
        <taxon>Alteromonadales</taxon>
        <taxon>Shewanellaceae</taxon>
        <taxon>Shewanella</taxon>
    </lineage>
</organism>
<keyword evidence="3" id="KW-0472">Membrane</keyword>
<comment type="caution">
    <text evidence="5">The sequence shown here is derived from an EMBL/GenBank/DDBJ whole genome shotgun (WGS) entry which is preliminary data.</text>
</comment>
<keyword evidence="6" id="KW-1185">Reference proteome</keyword>
<keyword evidence="3" id="KW-1133">Transmembrane helix</keyword>
<evidence type="ECO:0000313" key="5">
    <source>
        <dbReference type="EMBL" id="MCH4294868.1"/>
    </source>
</evidence>
<keyword evidence="3" id="KW-0812">Transmembrane</keyword>
<evidence type="ECO:0000256" key="1">
    <source>
        <dbReference type="ARBA" id="ARBA00023125"/>
    </source>
</evidence>
<gene>
    <name evidence="5" type="ORF">MJ923_11190</name>
</gene>
<accession>A0AAJ1BHG5</accession>